<accession>A0A4S2KMQ7</accession>
<protein>
    <submittedName>
        <fullName evidence="1">Uncharacterized protein</fullName>
    </submittedName>
</protein>
<evidence type="ECO:0000313" key="1">
    <source>
        <dbReference type="EMBL" id="TGZ50992.1"/>
    </source>
</evidence>
<evidence type="ECO:0000313" key="2">
    <source>
        <dbReference type="Proteomes" id="UP000310200"/>
    </source>
</evidence>
<organism evidence="1 2">
    <name type="scientific">Temnothorax longispinosus</name>
    <dbReference type="NCBI Taxonomy" id="300112"/>
    <lineage>
        <taxon>Eukaryota</taxon>
        <taxon>Metazoa</taxon>
        <taxon>Ecdysozoa</taxon>
        <taxon>Arthropoda</taxon>
        <taxon>Hexapoda</taxon>
        <taxon>Insecta</taxon>
        <taxon>Pterygota</taxon>
        <taxon>Neoptera</taxon>
        <taxon>Endopterygota</taxon>
        <taxon>Hymenoptera</taxon>
        <taxon>Apocrita</taxon>
        <taxon>Aculeata</taxon>
        <taxon>Formicoidea</taxon>
        <taxon>Formicidae</taxon>
        <taxon>Myrmicinae</taxon>
        <taxon>Temnothorax</taxon>
    </lineage>
</organism>
<gene>
    <name evidence="1" type="ORF">DBV15_00667</name>
</gene>
<dbReference type="AlphaFoldDB" id="A0A4S2KMQ7"/>
<proteinExistence type="predicted"/>
<dbReference type="Proteomes" id="UP000310200">
    <property type="component" value="Unassembled WGS sequence"/>
</dbReference>
<comment type="caution">
    <text evidence="1">The sequence shown here is derived from an EMBL/GenBank/DDBJ whole genome shotgun (WGS) entry which is preliminary data.</text>
</comment>
<reference evidence="1 2" key="1">
    <citation type="journal article" date="2019" name="Philos. Trans. R. Soc. Lond., B, Biol. Sci.">
        <title>Ant behaviour and brain gene expression of defending hosts depend on the ecological success of the intruding social parasite.</title>
        <authorList>
            <person name="Kaur R."/>
            <person name="Stoldt M."/>
            <person name="Jongepier E."/>
            <person name="Feldmeyer B."/>
            <person name="Menzel F."/>
            <person name="Bornberg-Bauer E."/>
            <person name="Foitzik S."/>
        </authorList>
    </citation>
    <scope>NUCLEOTIDE SEQUENCE [LARGE SCALE GENOMIC DNA]</scope>
    <source>
        <tissue evidence="1">Whole body</tissue>
    </source>
</reference>
<name>A0A4S2KMQ7_9HYME</name>
<keyword evidence="2" id="KW-1185">Reference proteome</keyword>
<sequence>MRDTAQGDTCSITRLDAGRDGRMRCARWIVRNILRQAMPNIMPATSTDACSRGSVIFTVASHNANISPPYKLKHETRITRSRASCNIEFQQRQSKRYILRVFFFSTWYAARIKSDYKSFMNFLIKTIKYVNQKLSFAANNFTSNTFRSKDIRKLIAEIQCEIFLNLCEQNIKSCQHN</sequence>
<dbReference type="EMBL" id="QBLH01001803">
    <property type="protein sequence ID" value="TGZ50992.1"/>
    <property type="molecule type" value="Genomic_DNA"/>
</dbReference>